<proteinExistence type="predicted"/>
<sequence>MKTFPINRKLTILISILGIPLVHGAKTKIKRGCSPSTSSAIDNPIGGHALVANPPTFSSASVPVAISTKIGPVRSDSISRTDSATSYPASSTASSAVNSSSQSHSSTMLNGEASVTASNLPSSSSGTASNNSITNSRVSGKAGIGWPVQEVDVAPIKQFFSADSAVSWWFNWNKNWNSPLVNSDGVKINAEFIPMIFGAEYLDNSVSFQDGINEMMGYNEPDLKGNGGVASYLEPSAAAEKWKTQIIQIRQQYSGIKVHSPVVASNKTWLVEFFKSICPDDSASNEWGDCQYKPDYLSLHLYNTDITYFRNTLSDTHRDFGLPVVLSEFACFQFSENRPTPSLEQVSKFMEEAMTWLDQQDWVVKYAWFGAARAAENLHDVYETNRLMDESGAITELGRQYMNGGKKI</sequence>
<dbReference type="Proteomes" id="UP001355207">
    <property type="component" value="Chromosome 1"/>
</dbReference>
<dbReference type="PANTHER" id="PTHR34154">
    <property type="entry name" value="ALKALI-SENSITIVE LINKAGE PROTEIN 1"/>
    <property type="match status" value="1"/>
</dbReference>
<evidence type="ECO:0000259" key="3">
    <source>
        <dbReference type="Pfam" id="PF11790"/>
    </source>
</evidence>
<dbReference type="GO" id="GO:0071966">
    <property type="term" value="P:fungal-type cell wall polysaccharide metabolic process"/>
    <property type="evidence" value="ECO:0007669"/>
    <property type="project" value="TreeGrafter"/>
</dbReference>
<name>A0AAX4JKM4_9TREE</name>
<dbReference type="AlphaFoldDB" id="A0AAX4JKM4"/>
<keyword evidence="2" id="KW-0732">Signal</keyword>
<dbReference type="InterPro" id="IPR053183">
    <property type="entry name" value="ASL1"/>
</dbReference>
<dbReference type="EMBL" id="CP144098">
    <property type="protein sequence ID" value="WWC85957.1"/>
    <property type="molecule type" value="Genomic_DNA"/>
</dbReference>
<dbReference type="SUPFAM" id="SSF51445">
    <property type="entry name" value="(Trans)glycosidases"/>
    <property type="match status" value="1"/>
</dbReference>
<gene>
    <name evidence="4" type="ORF">L201_000827</name>
</gene>
<dbReference type="Gene3D" id="3.20.20.80">
    <property type="entry name" value="Glycosidases"/>
    <property type="match status" value="1"/>
</dbReference>
<feature type="region of interest" description="Disordered" evidence="1">
    <location>
        <begin position="75"/>
        <end position="134"/>
    </location>
</feature>
<dbReference type="RefSeq" id="XP_066072720.1">
    <property type="nucleotide sequence ID" value="XM_066216623.1"/>
</dbReference>
<reference evidence="4 5" key="1">
    <citation type="submission" date="2024-01" db="EMBL/GenBank/DDBJ databases">
        <title>Comparative genomics of Cryptococcus and Kwoniella reveals pathogenesis evolution and contrasting modes of karyotype evolution via chromosome fusion or intercentromeric recombination.</title>
        <authorList>
            <person name="Coelho M.A."/>
            <person name="David-Palma M."/>
            <person name="Shea T."/>
            <person name="Bowers K."/>
            <person name="McGinley-Smith S."/>
            <person name="Mohammad A.W."/>
            <person name="Gnirke A."/>
            <person name="Yurkov A.M."/>
            <person name="Nowrousian M."/>
            <person name="Sun S."/>
            <person name="Cuomo C.A."/>
            <person name="Heitman J."/>
        </authorList>
    </citation>
    <scope>NUCLEOTIDE SEQUENCE [LARGE SCALE GENOMIC DNA]</scope>
    <source>
        <strain evidence="4 5">CBS 6074</strain>
    </source>
</reference>
<feature type="signal peptide" evidence="2">
    <location>
        <begin position="1"/>
        <end position="24"/>
    </location>
</feature>
<protein>
    <recommendedName>
        <fullName evidence="3">Asl1-like glycosyl hydrolase catalytic domain-containing protein</fullName>
    </recommendedName>
</protein>
<feature type="compositionally biased region" description="Low complexity" evidence="1">
    <location>
        <begin position="83"/>
        <end position="106"/>
    </location>
</feature>
<feature type="domain" description="Asl1-like glycosyl hydrolase catalytic" evidence="3">
    <location>
        <begin position="152"/>
        <end position="401"/>
    </location>
</feature>
<dbReference type="Pfam" id="PF11790">
    <property type="entry name" value="Glyco_hydro_cc"/>
    <property type="match status" value="1"/>
</dbReference>
<evidence type="ECO:0000313" key="4">
    <source>
        <dbReference type="EMBL" id="WWC85957.1"/>
    </source>
</evidence>
<dbReference type="GO" id="GO:0009277">
    <property type="term" value="C:fungal-type cell wall"/>
    <property type="evidence" value="ECO:0007669"/>
    <property type="project" value="TreeGrafter"/>
</dbReference>
<evidence type="ECO:0000256" key="2">
    <source>
        <dbReference type="SAM" id="SignalP"/>
    </source>
</evidence>
<organism evidence="4 5">
    <name type="scientific">Kwoniella dendrophila CBS 6074</name>
    <dbReference type="NCBI Taxonomy" id="1295534"/>
    <lineage>
        <taxon>Eukaryota</taxon>
        <taxon>Fungi</taxon>
        <taxon>Dikarya</taxon>
        <taxon>Basidiomycota</taxon>
        <taxon>Agaricomycotina</taxon>
        <taxon>Tremellomycetes</taxon>
        <taxon>Tremellales</taxon>
        <taxon>Cryptococcaceae</taxon>
        <taxon>Kwoniella</taxon>
    </lineage>
</organism>
<feature type="compositionally biased region" description="Low complexity" evidence="1">
    <location>
        <begin position="116"/>
        <end position="134"/>
    </location>
</feature>
<evidence type="ECO:0000313" key="5">
    <source>
        <dbReference type="Proteomes" id="UP001355207"/>
    </source>
</evidence>
<accession>A0AAX4JKM4</accession>
<feature type="chain" id="PRO_5043948985" description="Asl1-like glycosyl hydrolase catalytic domain-containing protein" evidence="2">
    <location>
        <begin position="25"/>
        <end position="408"/>
    </location>
</feature>
<dbReference type="PANTHER" id="PTHR34154:SF3">
    <property type="entry name" value="ALKALI-SENSITIVE LINKAGE PROTEIN 1"/>
    <property type="match status" value="1"/>
</dbReference>
<dbReference type="GeneID" id="91091499"/>
<dbReference type="InterPro" id="IPR024655">
    <property type="entry name" value="Asl1_glyco_hydro_catalytic"/>
</dbReference>
<keyword evidence="5" id="KW-1185">Reference proteome</keyword>
<dbReference type="InterPro" id="IPR017853">
    <property type="entry name" value="GH"/>
</dbReference>
<evidence type="ECO:0000256" key="1">
    <source>
        <dbReference type="SAM" id="MobiDB-lite"/>
    </source>
</evidence>